<dbReference type="Proteomes" id="UP000774326">
    <property type="component" value="Unassembled WGS sequence"/>
</dbReference>
<dbReference type="AlphaFoldDB" id="A0A9P8Q7R1"/>
<evidence type="ECO:0000313" key="2">
    <source>
        <dbReference type="Proteomes" id="UP000774326"/>
    </source>
</evidence>
<reference evidence="1" key="2">
    <citation type="submission" date="2021-01" db="EMBL/GenBank/DDBJ databases">
        <authorList>
            <person name="Schikora-Tamarit M.A."/>
        </authorList>
    </citation>
    <scope>NUCLEOTIDE SEQUENCE</scope>
    <source>
        <strain evidence="1">CBS2887</strain>
    </source>
</reference>
<comment type="caution">
    <text evidence="1">The sequence shown here is derived from an EMBL/GenBank/DDBJ whole genome shotgun (WGS) entry which is preliminary data.</text>
</comment>
<organism evidence="1 2">
    <name type="scientific">Wickerhamomyces pijperi</name>
    <name type="common">Yeast</name>
    <name type="synonym">Pichia pijperi</name>
    <dbReference type="NCBI Taxonomy" id="599730"/>
    <lineage>
        <taxon>Eukaryota</taxon>
        <taxon>Fungi</taxon>
        <taxon>Dikarya</taxon>
        <taxon>Ascomycota</taxon>
        <taxon>Saccharomycotina</taxon>
        <taxon>Saccharomycetes</taxon>
        <taxon>Phaffomycetales</taxon>
        <taxon>Wickerhamomycetaceae</taxon>
        <taxon>Wickerhamomyces</taxon>
    </lineage>
</organism>
<dbReference type="EMBL" id="JAEUBG010001852">
    <property type="protein sequence ID" value="KAH3685633.1"/>
    <property type="molecule type" value="Genomic_DNA"/>
</dbReference>
<sequence length="152" mass="16056">MALWSGLNLESESAKYCSKDPVNMAEIGGWWLTCSERYLNPKSGLLYSKVSPNNGLNGLATLSTVEAYGEEANVAMYSNLSVESSKVAALSNSTLYSKSSANLCNIDVGSLNATGRAILVMSLPIIDLRIPHRPTLGLSSSFTGSSVLNGSS</sequence>
<evidence type="ECO:0000313" key="1">
    <source>
        <dbReference type="EMBL" id="KAH3685633.1"/>
    </source>
</evidence>
<keyword evidence="2" id="KW-1185">Reference proteome</keyword>
<proteinExistence type="predicted"/>
<name>A0A9P8Q7R1_WICPI</name>
<reference evidence="1" key="1">
    <citation type="journal article" date="2021" name="Open Biol.">
        <title>Shared evolutionary footprints suggest mitochondrial oxidative damage underlies multiple complex I losses in fungi.</title>
        <authorList>
            <person name="Schikora-Tamarit M.A."/>
            <person name="Marcet-Houben M."/>
            <person name="Nosek J."/>
            <person name="Gabaldon T."/>
        </authorList>
    </citation>
    <scope>NUCLEOTIDE SEQUENCE</scope>
    <source>
        <strain evidence="1">CBS2887</strain>
    </source>
</reference>
<accession>A0A9P8Q7R1</accession>
<protein>
    <submittedName>
        <fullName evidence="1">Uncharacterized protein</fullName>
    </submittedName>
</protein>
<gene>
    <name evidence="1" type="ORF">WICPIJ_003380</name>
</gene>